<dbReference type="InterPro" id="IPR000717">
    <property type="entry name" value="PCI_dom"/>
</dbReference>
<reference evidence="2" key="2">
    <citation type="journal article" date="2023" name="Plants (Basel)">
        <title>Annotation of the Turnera subulata (Passifloraceae) Draft Genome Reveals the S-Locus Evolved after the Divergence of Turneroideae from Passifloroideae in a Stepwise Manner.</title>
        <authorList>
            <person name="Henning P.M."/>
            <person name="Roalson E.H."/>
            <person name="Mir W."/>
            <person name="McCubbin A.G."/>
            <person name="Shore J.S."/>
        </authorList>
    </citation>
    <scope>NUCLEOTIDE SEQUENCE</scope>
    <source>
        <strain evidence="2">F60SS</strain>
    </source>
</reference>
<dbReference type="OrthoDB" id="199574at2759"/>
<protein>
    <recommendedName>
        <fullName evidence="1">PCI domain-containing protein</fullName>
    </recommendedName>
</protein>
<dbReference type="PROSITE" id="PS50250">
    <property type="entry name" value="PCI"/>
    <property type="match status" value="1"/>
</dbReference>
<keyword evidence="3" id="KW-1185">Reference proteome</keyword>
<dbReference type="Pfam" id="PF03399">
    <property type="entry name" value="SAC3_GANP"/>
    <property type="match status" value="1"/>
</dbReference>
<dbReference type="GO" id="GO:0005634">
    <property type="term" value="C:nucleus"/>
    <property type="evidence" value="ECO:0007669"/>
    <property type="project" value="TreeGrafter"/>
</dbReference>
<dbReference type="AlphaFoldDB" id="A0A9Q0F4M6"/>
<reference evidence="2" key="1">
    <citation type="submission" date="2022-02" db="EMBL/GenBank/DDBJ databases">
        <authorList>
            <person name="Henning P.M."/>
            <person name="McCubbin A.G."/>
            <person name="Shore J.S."/>
        </authorList>
    </citation>
    <scope>NUCLEOTIDE SEQUENCE</scope>
    <source>
        <strain evidence="2">F60SS</strain>
        <tissue evidence="2">Leaves</tissue>
    </source>
</reference>
<evidence type="ECO:0000313" key="3">
    <source>
        <dbReference type="Proteomes" id="UP001141552"/>
    </source>
</evidence>
<name>A0A9Q0F4M6_9ROSI</name>
<dbReference type="Gene3D" id="3.10.450.10">
    <property type="match status" value="1"/>
</dbReference>
<evidence type="ECO:0000259" key="1">
    <source>
        <dbReference type="PROSITE" id="PS50250"/>
    </source>
</evidence>
<accession>A0A9Q0F4M6</accession>
<dbReference type="EMBL" id="JAKUCV010007141">
    <property type="protein sequence ID" value="KAJ4824607.1"/>
    <property type="molecule type" value="Genomic_DNA"/>
</dbReference>
<proteinExistence type="predicted"/>
<dbReference type="PANTHER" id="PTHR12436:SF4">
    <property type="entry name" value="LEUKOCYTE RECEPTOR CLUSTER MEMBER 8"/>
    <property type="match status" value="1"/>
</dbReference>
<comment type="caution">
    <text evidence="2">The sequence shown here is derived from an EMBL/GenBank/DDBJ whole genome shotgun (WGS) entry which is preliminary data.</text>
</comment>
<gene>
    <name evidence="2" type="ORF">Tsubulata_010923</name>
</gene>
<dbReference type="PANTHER" id="PTHR12436">
    <property type="entry name" value="80 KDA MCM3-ASSOCIATED PROTEIN"/>
    <property type="match status" value="1"/>
</dbReference>
<dbReference type="InterPro" id="IPR005062">
    <property type="entry name" value="SAC3/GANP/THP3_conserved"/>
</dbReference>
<feature type="domain" description="PCI" evidence="1">
    <location>
        <begin position="1"/>
        <end position="160"/>
    </location>
</feature>
<dbReference type="Gene3D" id="1.25.40.990">
    <property type="match status" value="1"/>
</dbReference>
<sequence>MWSLRLTTYYVSYCTSSNNRDLVSSSRLTEEAKKDDAVNHALAVCAAVTSGNYVIFFRLYKMAPNLNTCLMDLCVEKMRYKAVSCMSRAYPPTIPISYVAEILGFSCMSEGNSEKGSNGIEECEEWLRAHCGCIIADNNGEMQLDTKASSSSLYMPEPEDAMAHGPAMEMLMRKEYMLFVAVWFGWIQADVKSVLRYRKLDQMIPLRIACDYAIRRHNKKEKTNLKSESIIKANMVDHSGMLNNLEYYITLKAKNMSIEPPEVKTYRAKVGFMPLLKCRKYQLYCFLGPIDDPEGEVTH</sequence>
<dbReference type="InterPro" id="IPR045107">
    <property type="entry name" value="SAC3/GANP/THP3"/>
</dbReference>
<dbReference type="Proteomes" id="UP001141552">
    <property type="component" value="Unassembled WGS sequence"/>
</dbReference>
<organism evidence="2 3">
    <name type="scientific">Turnera subulata</name>
    <dbReference type="NCBI Taxonomy" id="218843"/>
    <lineage>
        <taxon>Eukaryota</taxon>
        <taxon>Viridiplantae</taxon>
        <taxon>Streptophyta</taxon>
        <taxon>Embryophyta</taxon>
        <taxon>Tracheophyta</taxon>
        <taxon>Spermatophyta</taxon>
        <taxon>Magnoliopsida</taxon>
        <taxon>eudicotyledons</taxon>
        <taxon>Gunneridae</taxon>
        <taxon>Pentapetalae</taxon>
        <taxon>rosids</taxon>
        <taxon>fabids</taxon>
        <taxon>Malpighiales</taxon>
        <taxon>Passifloraceae</taxon>
        <taxon>Turnera</taxon>
    </lineage>
</organism>
<evidence type="ECO:0000313" key="2">
    <source>
        <dbReference type="EMBL" id="KAJ4824607.1"/>
    </source>
</evidence>